<dbReference type="InterPro" id="IPR001503">
    <property type="entry name" value="Glyco_trans_10"/>
</dbReference>
<comment type="similarity">
    <text evidence="1">Belongs to the glycosyltransferase 10 family.</text>
</comment>
<dbReference type="RefSeq" id="WP_154740249.1">
    <property type="nucleotide sequence ID" value="NZ_WMBQ01000002.1"/>
</dbReference>
<dbReference type="PANTHER" id="PTHR11929">
    <property type="entry name" value="ALPHA- 1,3 -FUCOSYLTRANSFERASE"/>
    <property type="match status" value="1"/>
</dbReference>
<dbReference type="SUPFAM" id="SSF53756">
    <property type="entry name" value="UDP-Glycosyltransferase/glycogen phosphorylase"/>
    <property type="match status" value="1"/>
</dbReference>
<evidence type="ECO:0000256" key="1">
    <source>
        <dbReference type="ARBA" id="ARBA00008919"/>
    </source>
</evidence>
<accession>A0A6I3KP81</accession>
<dbReference type="InterPro" id="IPR055270">
    <property type="entry name" value="Glyco_tran_10_C"/>
</dbReference>
<keyword evidence="2" id="KW-0328">Glycosyltransferase</keyword>
<dbReference type="PANTHER" id="PTHR11929:SF194">
    <property type="entry name" value="ALPHA-(1,3)-FUCOSYLTRANSFERASE 10"/>
    <property type="match status" value="1"/>
</dbReference>
<dbReference type="EMBL" id="WMBQ01000002">
    <property type="protein sequence ID" value="MTD95740.1"/>
    <property type="molecule type" value="Genomic_DNA"/>
</dbReference>
<sequence>MAIGANGNAAGDRQVAFLTRHGWPWQRQIDDGARHHQGVTFNFAAGPDDEWLVVYDDIRAPVATRVPASRRVLFVTEPPGQKRYAPQFANQFGILVSPYALKGYRGEWIAQQPAINWFYGVDFDSGKPVSRIGLDGLRNLPVPPDKQKRISVVCSSKSHLPGHRARLALLERLRASFGASIDVYGRGFRPIGDKADAIAPYRYHLVLENNCCPHFWTEKIADPYLGYSLPIFAGCANITDYFPERSLVRIPDVHDLDAAVRAVGDVLAQDPWADRLDAIRAARGALIERHNLFSVLTRLTAADARPRRLAQDEVILPGSDCGPLRSLLRPVRRLFAGAR</sequence>
<dbReference type="GO" id="GO:0016020">
    <property type="term" value="C:membrane"/>
    <property type="evidence" value="ECO:0007669"/>
    <property type="project" value="InterPro"/>
</dbReference>
<feature type="domain" description="Fucosyltransferase C-terminal" evidence="4">
    <location>
        <begin position="148"/>
        <end position="258"/>
    </location>
</feature>
<keyword evidence="3" id="KW-0808">Transferase</keyword>
<dbReference type="GO" id="GO:0046920">
    <property type="term" value="F:alpha-(1-&gt;3)-fucosyltransferase activity"/>
    <property type="evidence" value="ECO:0007669"/>
    <property type="project" value="TreeGrafter"/>
</dbReference>
<proteinExistence type="inferred from homology"/>
<gene>
    <name evidence="5" type="ORF">GIW81_15480</name>
</gene>
<protein>
    <recommendedName>
        <fullName evidence="4">Fucosyltransferase C-terminal domain-containing protein</fullName>
    </recommendedName>
</protein>
<dbReference type="AlphaFoldDB" id="A0A6I3KP81"/>
<evidence type="ECO:0000313" key="5">
    <source>
        <dbReference type="EMBL" id="MTD95740.1"/>
    </source>
</evidence>
<dbReference type="Gene3D" id="3.40.50.11660">
    <property type="entry name" value="Glycosyl transferase family 10, C-terminal domain"/>
    <property type="match status" value="1"/>
</dbReference>
<evidence type="ECO:0000256" key="3">
    <source>
        <dbReference type="ARBA" id="ARBA00022679"/>
    </source>
</evidence>
<organism evidence="5 6">
    <name type="scientific">Hyphomicrobium album</name>
    <dbReference type="NCBI Taxonomy" id="2665159"/>
    <lineage>
        <taxon>Bacteria</taxon>
        <taxon>Pseudomonadati</taxon>
        <taxon>Pseudomonadota</taxon>
        <taxon>Alphaproteobacteria</taxon>
        <taxon>Hyphomicrobiales</taxon>
        <taxon>Hyphomicrobiaceae</taxon>
        <taxon>Hyphomicrobium</taxon>
    </lineage>
</organism>
<evidence type="ECO:0000256" key="2">
    <source>
        <dbReference type="ARBA" id="ARBA00022676"/>
    </source>
</evidence>
<dbReference type="InterPro" id="IPR038577">
    <property type="entry name" value="GT10-like_C_sf"/>
</dbReference>
<evidence type="ECO:0000313" key="6">
    <source>
        <dbReference type="Proteomes" id="UP000440694"/>
    </source>
</evidence>
<reference evidence="5 6" key="1">
    <citation type="submission" date="2019-11" db="EMBL/GenBank/DDBJ databases">
        <title>Identification of a novel strain.</title>
        <authorList>
            <person name="Xu Q."/>
            <person name="Wang G."/>
        </authorList>
    </citation>
    <scope>NUCLEOTIDE SEQUENCE [LARGE SCALE GENOMIC DNA]</scope>
    <source>
        <strain evidence="6">xq</strain>
    </source>
</reference>
<dbReference type="Pfam" id="PF00852">
    <property type="entry name" value="Glyco_transf_10"/>
    <property type="match status" value="1"/>
</dbReference>
<evidence type="ECO:0000259" key="4">
    <source>
        <dbReference type="Pfam" id="PF00852"/>
    </source>
</evidence>
<name>A0A6I3KP81_9HYPH</name>
<dbReference type="Proteomes" id="UP000440694">
    <property type="component" value="Unassembled WGS sequence"/>
</dbReference>
<keyword evidence="6" id="KW-1185">Reference proteome</keyword>
<comment type="caution">
    <text evidence="5">The sequence shown here is derived from an EMBL/GenBank/DDBJ whole genome shotgun (WGS) entry which is preliminary data.</text>
</comment>